<dbReference type="InterPro" id="IPR003593">
    <property type="entry name" value="AAA+_ATPase"/>
</dbReference>
<feature type="domain" description="KaiC" evidence="7">
    <location>
        <begin position="240"/>
        <end position="477"/>
    </location>
</feature>
<evidence type="ECO:0000313" key="8">
    <source>
        <dbReference type="EMBL" id="RXK50034.1"/>
    </source>
</evidence>
<dbReference type="PANTHER" id="PTHR42926:SF1">
    <property type="entry name" value="CIRCADIAN CLOCK OSCILLATOR PROTEIN KAIC 1"/>
    <property type="match status" value="1"/>
</dbReference>
<keyword evidence="3" id="KW-0808">Transferase</keyword>
<gene>
    <name evidence="8" type="ORF">EAF64_05565</name>
</gene>
<accession>A0A498L2Q2</accession>
<keyword evidence="4" id="KW-0677">Repeat</keyword>
<dbReference type="Proteomes" id="UP000289691">
    <property type="component" value="Unassembled WGS sequence"/>
</dbReference>
<dbReference type="SUPFAM" id="SSF52540">
    <property type="entry name" value="P-loop containing nucleoside triphosphate hydrolases"/>
    <property type="match status" value="2"/>
</dbReference>
<dbReference type="EMBL" id="RDFA01000002">
    <property type="protein sequence ID" value="RXK50034.1"/>
    <property type="molecule type" value="Genomic_DNA"/>
</dbReference>
<evidence type="ECO:0000256" key="4">
    <source>
        <dbReference type="ARBA" id="ARBA00022737"/>
    </source>
</evidence>
<keyword evidence="2" id="KW-0597">Phosphoprotein</keyword>
<dbReference type="AlphaFoldDB" id="A0A498L2Q2"/>
<feature type="domain" description="KaiC" evidence="7">
    <location>
        <begin position="7"/>
        <end position="238"/>
    </location>
</feature>
<dbReference type="OrthoDB" id="27015at2157"/>
<protein>
    <recommendedName>
        <fullName evidence="1">non-specific serine/threonine protein kinase</fullName>
        <ecNumber evidence="1">2.7.11.1</ecNumber>
    </recommendedName>
</protein>
<dbReference type="InterPro" id="IPR027417">
    <property type="entry name" value="P-loop_NTPase"/>
</dbReference>
<proteinExistence type="predicted"/>
<comment type="caution">
    <text evidence="8">The sequence shown here is derived from an EMBL/GenBank/DDBJ whole genome shotgun (WGS) entry which is preliminary data.</text>
</comment>
<dbReference type="InterPro" id="IPR010624">
    <property type="entry name" value="KaiC_dom"/>
</dbReference>
<organism evidence="8 9">
    <name type="scientific">Halorientalis pallida</name>
    <dbReference type="NCBI Taxonomy" id="2479928"/>
    <lineage>
        <taxon>Archaea</taxon>
        <taxon>Methanobacteriati</taxon>
        <taxon>Methanobacteriota</taxon>
        <taxon>Stenosarchaea group</taxon>
        <taxon>Halobacteria</taxon>
        <taxon>Halobacteriales</taxon>
        <taxon>Haloarculaceae</taxon>
        <taxon>Halorientalis</taxon>
    </lineage>
</organism>
<dbReference type="PANTHER" id="PTHR42926">
    <property type="match status" value="1"/>
</dbReference>
<dbReference type="Pfam" id="PF06745">
    <property type="entry name" value="ATPase"/>
    <property type="match status" value="2"/>
</dbReference>
<dbReference type="SMART" id="SM00382">
    <property type="entry name" value="AAA"/>
    <property type="match status" value="2"/>
</dbReference>
<dbReference type="PROSITE" id="PS51146">
    <property type="entry name" value="KAIC"/>
    <property type="match status" value="2"/>
</dbReference>
<dbReference type="PIRSF" id="PIRSF039117">
    <property type="entry name" value="KaiC"/>
    <property type="match status" value="1"/>
</dbReference>
<name>A0A498L2Q2_9EURY</name>
<evidence type="ECO:0000256" key="3">
    <source>
        <dbReference type="ARBA" id="ARBA00022679"/>
    </source>
</evidence>
<dbReference type="RefSeq" id="WP_129067998.1">
    <property type="nucleotide sequence ID" value="NZ_RDFA01000002.1"/>
</dbReference>
<reference evidence="8 9" key="1">
    <citation type="submission" date="2019-01" db="EMBL/GenBank/DDBJ databases">
        <title>Halorientalis sp. F13-25 a new haloarchaeum isolated from hypersaline water.</title>
        <authorList>
            <person name="Ana D.-V."/>
            <person name="Cristina S.-P."/>
            <person name="Antonio V."/>
        </authorList>
    </citation>
    <scope>NUCLEOTIDE SEQUENCE [LARGE SCALE GENOMIC DNA]</scope>
    <source>
        <strain evidence="8 9">F13-25</strain>
    </source>
</reference>
<dbReference type="InterPro" id="IPR051347">
    <property type="entry name" value="Circadian_clock_KaiC-rel"/>
</dbReference>
<keyword evidence="9" id="KW-1185">Reference proteome</keyword>
<dbReference type="InterPro" id="IPR030665">
    <property type="entry name" value="KaiC"/>
</dbReference>
<evidence type="ECO:0000313" key="9">
    <source>
        <dbReference type="Proteomes" id="UP000289691"/>
    </source>
</evidence>
<evidence type="ECO:0000256" key="2">
    <source>
        <dbReference type="ARBA" id="ARBA00022553"/>
    </source>
</evidence>
<dbReference type="InterPro" id="IPR014774">
    <property type="entry name" value="KaiC-like_dom"/>
</dbReference>
<dbReference type="GO" id="GO:0005524">
    <property type="term" value="F:ATP binding"/>
    <property type="evidence" value="ECO:0007669"/>
    <property type="project" value="InterPro"/>
</dbReference>
<dbReference type="GO" id="GO:0004674">
    <property type="term" value="F:protein serine/threonine kinase activity"/>
    <property type="evidence" value="ECO:0007669"/>
    <property type="project" value="UniProtKB-EC"/>
</dbReference>
<evidence type="ECO:0000256" key="1">
    <source>
        <dbReference type="ARBA" id="ARBA00012513"/>
    </source>
</evidence>
<keyword evidence="6" id="KW-0378">Hydrolase</keyword>
<dbReference type="EC" id="2.7.11.1" evidence="1"/>
<evidence type="ECO:0000256" key="5">
    <source>
        <dbReference type="ARBA" id="ARBA00022777"/>
    </source>
</evidence>
<dbReference type="Gene3D" id="3.40.50.300">
    <property type="entry name" value="P-loop containing nucleotide triphosphate hydrolases"/>
    <property type="match status" value="2"/>
</dbReference>
<evidence type="ECO:0000256" key="6">
    <source>
        <dbReference type="ARBA" id="ARBA00022801"/>
    </source>
</evidence>
<dbReference type="PRINTS" id="PR01874">
    <property type="entry name" value="DNAREPAIRADA"/>
</dbReference>
<keyword evidence="5" id="KW-0418">Kinase</keyword>
<dbReference type="GO" id="GO:0016787">
    <property type="term" value="F:hydrolase activity"/>
    <property type="evidence" value="ECO:0007669"/>
    <property type="project" value="UniProtKB-KW"/>
</dbReference>
<sequence>MGTDSLSKITSGTSGLDRILHGGVPKGHTTIVYGGPGAGKTILALQFLAAGGNGLYVGFEEREQALRRNAEALGIDLSNVGMLDLSPKGEAFFSDDSYTVFPTAEVDGDDLLEQIASELETSDVDRLVVDPLSELRSLLPDDFQFRQKVSSLFNALTDRGVTTVCTAQSPDDAGDDDLQFLGNTVLELQRTTDRRTLEVSKYRGSAFASGIHTFRIDADTGAQVYPKLVPDDHHREHDRAQVPSDVPELDELLHGGIERGSVTVISGPSGVGKTTTGSQFLQAAAERGQRGLVYLFEELRSDYLYRATKLGMDLESLVEAGTLEIEAVEALTRSPDEFAAHVRDAVETRDVEFVMLDGIVGYRQGLRGDDSAAALTRELHAFCRYLKRMGVTVVLTEEVQYVTGEFSPTAHQISYLADNIIFLRYLETDGHLEKAIGVLKKRYGDFENALRTLSIDSDAGVRVGDPLSGYQGLLTGIAEPADQSDGDATWNG</sequence>
<evidence type="ECO:0000259" key="7">
    <source>
        <dbReference type="PROSITE" id="PS51146"/>
    </source>
</evidence>